<keyword evidence="3 5" id="KW-0732">Signal</keyword>
<comment type="caution">
    <text evidence="7">The sequence shown here is derived from an EMBL/GenBank/DDBJ whole genome shotgun (WGS) entry which is preliminary data.</text>
</comment>
<evidence type="ECO:0000256" key="4">
    <source>
        <dbReference type="SAM" id="MobiDB-lite"/>
    </source>
</evidence>
<organism evidence="7 8">
    <name type="scientific">Solimonas fluminis</name>
    <dbReference type="NCBI Taxonomy" id="2086571"/>
    <lineage>
        <taxon>Bacteria</taxon>
        <taxon>Pseudomonadati</taxon>
        <taxon>Pseudomonadota</taxon>
        <taxon>Gammaproteobacteria</taxon>
        <taxon>Nevskiales</taxon>
        <taxon>Nevskiaceae</taxon>
        <taxon>Solimonas</taxon>
    </lineage>
</organism>
<dbReference type="SMART" id="SM00912">
    <property type="entry name" value="Haemagg_act"/>
    <property type="match status" value="1"/>
</dbReference>
<feature type="region of interest" description="Disordered" evidence="4">
    <location>
        <begin position="1107"/>
        <end position="1127"/>
    </location>
</feature>
<dbReference type="InterPro" id="IPR012334">
    <property type="entry name" value="Pectin_lyas_fold"/>
</dbReference>
<accession>A0A2S5TBG4</accession>
<evidence type="ECO:0000313" key="7">
    <source>
        <dbReference type="EMBL" id="PPE72344.1"/>
    </source>
</evidence>
<proteinExistence type="predicted"/>
<dbReference type="RefSeq" id="WP_104231893.1">
    <property type="nucleotide sequence ID" value="NZ_PSNW01000013.1"/>
</dbReference>
<feature type="chain" id="PRO_5015417743" description="Filamentous haemagglutinin FhaB/tRNA nuclease CdiA-like TPS domain-containing protein" evidence="5">
    <location>
        <begin position="34"/>
        <end position="1127"/>
    </location>
</feature>
<evidence type="ECO:0000256" key="3">
    <source>
        <dbReference type="ARBA" id="ARBA00022729"/>
    </source>
</evidence>
<evidence type="ECO:0000256" key="5">
    <source>
        <dbReference type="SAM" id="SignalP"/>
    </source>
</evidence>
<dbReference type="PANTHER" id="PTHR12338:SF8">
    <property type="entry name" value="HEME_HEMOPEXIN-BINDING PROTEIN"/>
    <property type="match status" value="1"/>
</dbReference>
<gene>
    <name evidence="7" type="ORF">C3942_18690</name>
</gene>
<reference evidence="7 8" key="1">
    <citation type="submission" date="2018-02" db="EMBL/GenBank/DDBJ databases">
        <title>Genome sequencing of Solimonas sp. HR-BB.</title>
        <authorList>
            <person name="Lee Y."/>
            <person name="Jeon C.O."/>
        </authorList>
    </citation>
    <scope>NUCLEOTIDE SEQUENCE [LARGE SCALE GENOMIC DNA]</scope>
    <source>
        <strain evidence="7 8">HR-BB</strain>
    </source>
</reference>
<protein>
    <recommendedName>
        <fullName evidence="6">Filamentous haemagglutinin FhaB/tRNA nuclease CdiA-like TPS domain-containing protein</fullName>
    </recommendedName>
</protein>
<dbReference type="NCBIfam" id="TIGR01901">
    <property type="entry name" value="adhes_NPXG"/>
    <property type="match status" value="1"/>
</dbReference>
<dbReference type="EMBL" id="PSNW01000013">
    <property type="protein sequence ID" value="PPE72344.1"/>
    <property type="molecule type" value="Genomic_DNA"/>
</dbReference>
<keyword evidence="8" id="KW-1185">Reference proteome</keyword>
<evidence type="ECO:0000256" key="1">
    <source>
        <dbReference type="ARBA" id="ARBA00004613"/>
    </source>
</evidence>
<evidence type="ECO:0000259" key="6">
    <source>
        <dbReference type="SMART" id="SM00912"/>
    </source>
</evidence>
<feature type="signal peptide" evidence="5">
    <location>
        <begin position="1"/>
        <end position="33"/>
    </location>
</feature>
<name>A0A2S5TBG4_9GAMM</name>
<dbReference type="PANTHER" id="PTHR12338">
    <property type="entry name" value="AUTOTRANSPORTER"/>
    <property type="match status" value="1"/>
</dbReference>
<keyword evidence="2" id="KW-0964">Secreted</keyword>
<feature type="region of interest" description="Disordered" evidence="4">
    <location>
        <begin position="682"/>
        <end position="701"/>
    </location>
</feature>
<dbReference type="InterPro" id="IPR011050">
    <property type="entry name" value="Pectin_lyase_fold/virulence"/>
</dbReference>
<dbReference type="GO" id="GO:0005576">
    <property type="term" value="C:extracellular region"/>
    <property type="evidence" value="ECO:0007669"/>
    <property type="project" value="UniProtKB-SubCell"/>
</dbReference>
<evidence type="ECO:0000256" key="2">
    <source>
        <dbReference type="ARBA" id="ARBA00022525"/>
    </source>
</evidence>
<dbReference type="AlphaFoldDB" id="A0A2S5TBG4"/>
<dbReference type="InterPro" id="IPR008638">
    <property type="entry name" value="FhaB/CdiA-like_TPS"/>
</dbReference>
<evidence type="ECO:0000313" key="8">
    <source>
        <dbReference type="Proteomes" id="UP000238220"/>
    </source>
</evidence>
<dbReference type="Gene3D" id="2.160.20.10">
    <property type="entry name" value="Single-stranded right-handed beta-helix, Pectin lyase-like"/>
    <property type="match status" value="1"/>
</dbReference>
<dbReference type="OrthoDB" id="218680at2"/>
<dbReference type="SUPFAM" id="SSF51126">
    <property type="entry name" value="Pectin lyase-like"/>
    <property type="match status" value="1"/>
</dbReference>
<sequence>MFKFKLRPLAAVLHSRRWSLALAGAVVPGLALAAPSGGVVVGGQASIGGTGGNVVVNQTSNAAIINWQQFSVGSNEYVLFNQPSASAAVLNRVVGGNASEILGNISSNGRVFLINPNGVMFGQGAKVDVGGLVASTLNISDSDFMQGRYALAGPPSGTAGVSNAGRITAADGGFVVLAGSKVDNSGLIQARLGTVALASGSAVTIGLDAQGLVDFSVDAAALSAAAGVDNLGSLVADGGSVILSAQTARDLIGNAVNNRGTVQARSIGEHEGSVYLLAEGGDILQDGLIDASGAGGTDAGKVRIEGDGDILLSGNSRIVATGDSGGDVRAIAAGTLTYAQGSSLDVSRKSTAGAGGFAELSGHGHLRVDDLVNVGSKGHLLFDPDAITIGAGEGAMMTEQALESQLRFMGAGSVFTLSANKSITFSKFTDGVLDGTNPQQAGYGGGLQLLVTGSDSTNFIKFDDVADTIKVKGDIRVDAEYGGTVRLGKLISDGDVAIDANGLIEVAGITAGGSIGIGSETGGVTVIPLTQNGSTTRGKLSSGSSLDIDAQGNITLGDAEVRNGSLRLDSEGGRIDTGKLSLTLLTSELNSEGAPLVYEGIALNAFDGIKTGDISLTMTADQDFGSPTALNGYIFLNANASPTANDTTPSNLETGKINVTIGPATGVETGLVTSADVFLTNGTTAQGEGSPTADASGGDIKTGSITIKTRGNSEAEFCYGDYCYTEDAASSQLILAAKGRIDLQGNKVTVESASADGSDSSLAQFISYFDSVALGDIAMAGATTSLSAVAAPLLNPTDPQPRATTQSPADVTVGYLEGVDDLYLYASRDVTVNAGTRALRLGTTSGLSAGGQIKLKGSDIELAGSLEARRLVIEATGEVSTAAVEGTTYIDVGGISIDARYIDLEEADIYVGSESMDLGKDANLLSKTPEALRPGTAGPNAAFVARDGVRLGYLSLGGGYLFVKAPSVSAVSIGSEGRIFYNFRPFDDAASFEIPASSGLLSGSQVTYALGGTGYRGDITVVDVQNTASALVDKELSDTNYLFLTQGRVNGKDALSNYTSGQVLVLDNGSGPQEPPPEQQQEQAVVAQTAVSQIELVETEGVGEIEVADASEVEEVTDSPDETLECR</sequence>
<dbReference type="Pfam" id="PF05860">
    <property type="entry name" value="TPS"/>
    <property type="match status" value="1"/>
</dbReference>
<comment type="subcellular location">
    <subcellularLocation>
        <location evidence="1">Secreted</location>
    </subcellularLocation>
</comment>
<dbReference type="Proteomes" id="UP000238220">
    <property type="component" value="Unassembled WGS sequence"/>
</dbReference>
<dbReference type="InterPro" id="IPR050909">
    <property type="entry name" value="Bact_Autotransporter_VF"/>
</dbReference>
<feature type="domain" description="Filamentous haemagglutinin FhaB/tRNA nuclease CdiA-like TPS" evidence="6">
    <location>
        <begin position="31"/>
        <end position="143"/>
    </location>
</feature>